<dbReference type="SUPFAM" id="SSF101898">
    <property type="entry name" value="NHL repeat"/>
    <property type="match status" value="1"/>
</dbReference>
<dbReference type="PROSITE" id="PS51125">
    <property type="entry name" value="NHL"/>
    <property type="match status" value="1"/>
</dbReference>
<dbReference type="InterPro" id="IPR050952">
    <property type="entry name" value="TRIM-NHL_E3_ligases"/>
</dbReference>
<dbReference type="Gene3D" id="2.120.10.30">
    <property type="entry name" value="TolB, C-terminal domain"/>
    <property type="match status" value="2"/>
</dbReference>
<dbReference type="GO" id="GO:0008270">
    <property type="term" value="F:zinc ion binding"/>
    <property type="evidence" value="ECO:0007669"/>
    <property type="project" value="UniProtKB-KW"/>
</dbReference>
<dbReference type="SUPFAM" id="SSF63825">
    <property type="entry name" value="YWTD domain"/>
    <property type="match status" value="1"/>
</dbReference>
<dbReference type="Proteomes" id="UP000663828">
    <property type="component" value="Unassembled WGS sequence"/>
</dbReference>
<feature type="repeat" description="NHL" evidence="2">
    <location>
        <begin position="321"/>
        <end position="354"/>
    </location>
</feature>
<organism evidence="4 5">
    <name type="scientific">Adineta ricciae</name>
    <name type="common">Rotifer</name>
    <dbReference type="NCBI Taxonomy" id="249248"/>
    <lineage>
        <taxon>Eukaryota</taxon>
        <taxon>Metazoa</taxon>
        <taxon>Spiralia</taxon>
        <taxon>Gnathifera</taxon>
        <taxon>Rotifera</taxon>
        <taxon>Eurotatoria</taxon>
        <taxon>Bdelloidea</taxon>
        <taxon>Adinetida</taxon>
        <taxon>Adinetidae</taxon>
        <taxon>Adineta</taxon>
    </lineage>
</organism>
<dbReference type="PANTHER" id="PTHR24104">
    <property type="entry name" value="E3 UBIQUITIN-PROTEIN LIGASE NHLRC1-RELATED"/>
    <property type="match status" value="1"/>
</dbReference>
<dbReference type="CDD" id="cd05819">
    <property type="entry name" value="NHL"/>
    <property type="match status" value="1"/>
</dbReference>
<feature type="signal peptide" evidence="3">
    <location>
        <begin position="1"/>
        <end position="16"/>
    </location>
</feature>
<keyword evidence="5" id="KW-1185">Reference proteome</keyword>
<evidence type="ECO:0008006" key="6">
    <source>
        <dbReference type="Google" id="ProtNLM"/>
    </source>
</evidence>
<dbReference type="Pfam" id="PF01436">
    <property type="entry name" value="NHL"/>
    <property type="match status" value="1"/>
</dbReference>
<feature type="chain" id="PRO_5032927741" description="NHL repeat containing protein-like protein" evidence="3">
    <location>
        <begin position="17"/>
        <end position="411"/>
    </location>
</feature>
<reference evidence="4" key="1">
    <citation type="submission" date="2021-02" db="EMBL/GenBank/DDBJ databases">
        <authorList>
            <person name="Nowell W R."/>
        </authorList>
    </citation>
    <scope>NUCLEOTIDE SEQUENCE</scope>
</reference>
<proteinExistence type="predicted"/>
<evidence type="ECO:0000256" key="2">
    <source>
        <dbReference type="PROSITE-ProRule" id="PRU00504"/>
    </source>
</evidence>
<dbReference type="InterPro" id="IPR011042">
    <property type="entry name" value="6-blade_b-propeller_TolB-like"/>
</dbReference>
<dbReference type="PANTHER" id="PTHR24104:SF25">
    <property type="entry name" value="PROTEIN LIN-41"/>
    <property type="match status" value="1"/>
</dbReference>
<evidence type="ECO:0000256" key="1">
    <source>
        <dbReference type="ARBA" id="ARBA00022737"/>
    </source>
</evidence>
<dbReference type="AlphaFoldDB" id="A0A814ZS31"/>
<name>A0A814ZS31_ADIRI</name>
<dbReference type="EMBL" id="CAJNOR010002086">
    <property type="protein sequence ID" value="CAF1246066.1"/>
    <property type="molecule type" value="Genomic_DNA"/>
</dbReference>
<comment type="caution">
    <text evidence="4">The sequence shown here is derived from an EMBL/GenBank/DDBJ whole genome shotgun (WGS) entry which is preliminary data.</text>
</comment>
<sequence length="411" mass="45111">MLTWLFLPFMLQYIATVPVGVIHDVSLTLSTPLTMYGTTQKCLCEMITSSNISAFNYFSNSTCQIFSKTSITNTYFSWNHDFSSRFYFVQFPTRAIDTTQITTNDILSTLPSISISSTRTSMSSKMSIVYTTESTILSFVVAGTGIAGSSMTQLNAPNAVFVTADEILCVADYYNKRIQVFYPNNTTAAFSQKVLGSPNSVYAVNSSNFYVTEAIGSNGRVSRWPSNQTIYVDTSTYGITMDSQRNLYISSRYNKVTLCDMISNTNTIIIPTSAGLSQSRHIYLDEEKQSLYIADTANHRIVKFQLNTSILTVVAGGNGVGTAANQLNNPAGVCVSKRHSTIYVADTFNNRIQKWMINGTVGVTIFGNANGTSGSGGRELNAPYSITINADGTFLYIADTNNHRILRLSIV</sequence>
<evidence type="ECO:0000313" key="5">
    <source>
        <dbReference type="Proteomes" id="UP000663828"/>
    </source>
</evidence>
<protein>
    <recommendedName>
        <fullName evidence="6">NHL repeat containing protein-like protein</fullName>
    </recommendedName>
</protein>
<gene>
    <name evidence="4" type="ORF">XAT740_LOCUS26000</name>
</gene>
<dbReference type="InterPro" id="IPR001258">
    <property type="entry name" value="NHL_repeat"/>
</dbReference>
<keyword evidence="3" id="KW-0732">Signal</keyword>
<keyword evidence="1" id="KW-0677">Repeat</keyword>
<evidence type="ECO:0000256" key="3">
    <source>
        <dbReference type="SAM" id="SignalP"/>
    </source>
</evidence>
<evidence type="ECO:0000313" key="4">
    <source>
        <dbReference type="EMBL" id="CAF1246066.1"/>
    </source>
</evidence>
<accession>A0A814ZS31</accession>